<sequence length="118" mass="13747">MNSQDYIKVMEAHLLPFLRGPRRRMFAYQQDNAAIHVSRQSKAWFESKNVKLHEHPPCSPDLNPMEKFFGGYLVRKVYANGKKYQTVAKFETSIIDAWESIPQSLINNLIQSNEKSVF</sequence>
<dbReference type="InterPro" id="IPR036397">
    <property type="entry name" value="RNaseH_sf"/>
</dbReference>
<evidence type="ECO:0000313" key="3">
    <source>
        <dbReference type="WBParaSite" id="PSU_v2.g20355.t1"/>
    </source>
</evidence>
<evidence type="ECO:0000313" key="2">
    <source>
        <dbReference type="Proteomes" id="UP000887577"/>
    </source>
</evidence>
<dbReference type="Proteomes" id="UP000887577">
    <property type="component" value="Unplaced"/>
</dbReference>
<dbReference type="GO" id="GO:0003676">
    <property type="term" value="F:nucleic acid binding"/>
    <property type="evidence" value="ECO:0007669"/>
    <property type="project" value="InterPro"/>
</dbReference>
<keyword evidence="2" id="KW-1185">Reference proteome</keyword>
<dbReference type="Pfam" id="PF13358">
    <property type="entry name" value="DDE_3"/>
    <property type="match status" value="1"/>
</dbReference>
<accession>A0A914YSH3</accession>
<dbReference type="AlphaFoldDB" id="A0A914YSH3"/>
<dbReference type="Gene3D" id="3.30.420.10">
    <property type="entry name" value="Ribonuclease H-like superfamily/Ribonuclease H"/>
    <property type="match status" value="1"/>
</dbReference>
<organism evidence="2 3">
    <name type="scientific">Panagrolaimus superbus</name>
    <dbReference type="NCBI Taxonomy" id="310955"/>
    <lineage>
        <taxon>Eukaryota</taxon>
        <taxon>Metazoa</taxon>
        <taxon>Ecdysozoa</taxon>
        <taxon>Nematoda</taxon>
        <taxon>Chromadorea</taxon>
        <taxon>Rhabditida</taxon>
        <taxon>Tylenchina</taxon>
        <taxon>Panagrolaimomorpha</taxon>
        <taxon>Panagrolaimoidea</taxon>
        <taxon>Panagrolaimidae</taxon>
        <taxon>Panagrolaimus</taxon>
    </lineage>
</organism>
<dbReference type="InterPro" id="IPR038717">
    <property type="entry name" value="Tc1-like_DDE_dom"/>
</dbReference>
<name>A0A914YSH3_9BILA</name>
<proteinExistence type="predicted"/>
<feature type="domain" description="Tc1-like transposase DDE" evidence="1">
    <location>
        <begin position="31"/>
        <end position="70"/>
    </location>
</feature>
<evidence type="ECO:0000259" key="1">
    <source>
        <dbReference type="Pfam" id="PF13358"/>
    </source>
</evidence>
<reference evidence="3" key="1">
    <citation type="submission" date="2022-11" db="UniProtKB">
        <authorList>
            <consortium name="WormBaseParasite"/>
        </authorList>
    </citation>
    <scope>IDENTIFICATION</scope>
</reference>
<protein>
    <submittedName>
        <fullName evidence="3">Tc1-like transposase DDE domain-containing protein</fullName>
    </submittedName>
</protein>
<dbReference type="WBParaSite" id="PSU_v2.g20355.t1">
    <property type="protein sequence ID" value="PSU_v2.g20355.t1"/>
    <property type="gene ID" value="PSU_v2.g20355"/>
</dbReference>